<evidence type="ECO:0000313" key="3">
    <source>
        <dbReference type="EMBL" id="CAG8724095.1"/>
    </source>
</evidence>
<feature type="non-terminal residue" evidence="3">
    <location>
        <position position="1"/>
    </location>
</feature>
<dbReference type="EMBL" id="CAJVPS010027476">
    <property type="protein sequence ID" value="CAG8724095.1"/>
    <property type="molecule type" value="Genomic_DNA"/>
</dbReference>
<feature type="domain" description="Tyr recombinase" evidence="2">
    <location>
        <begin position="1"/>
        <end position="76"/>
    </location>
</feature>
<evidence type="ECO:0000256" key="1">
    <source>
        <dbReference type="ARBA" id="ARBA00023172"/>
    </source>
</evidence>
<dbReference type="InterPro" id="IPR011010">
    <property type="entry name" value="DNA_brk_join_enz"/>
</dbReference>
<dbReference type="SUPFAM" id="SSF56349">
    <property type="entry name" value="DNA breaking-rejoining enzymes"/>
    <property type="match status" value="1"/>
</dbReference>
<accession>A0A9N9ND61</accession>
<dbReference type="OrthoDB" id="2361793at2759"/>
<gene>
    <name evidence="3" type="ORF">ALEPTO_LOCUS12364</name>
</gene>
<comment type="caution">
    <text evidence="3">The sequence shown here is derived from an EMBL/GenBank/DDBJ whole genome shotgun (WGS) entry which is preliminary data.</text>
</comment>
<evidence type="ECO:0000259" key="2">
    <source>
        <dbReference type="PROSITE" id="PS51898"/>
    </source>
</evidence>
<evidence type="ECO:0000313" key="4">
    <source>
        <dbReference type="Proteomes" id="UP000789508"/>
    </source>
</evidence>
<organism evidence="3 4">
    <name type="scientific">Ambispora leptoticha</name>
    <dbReference type="NCBI Taxonomy" id="144679"/>
    <lineage>
        <taxon>Eukaryota</taxon>
        <taxon>Fungi</taxon>
        <taxon>Fungi incertae sedis</taxon>
        <taxon>Mucoromycota</taxon>
        <taxon>Glomeromycotina</taxon>
        <taxon>Glomeromycetes</taxon>
        <taxon>Archaeosporales</taxon>
        <taxon>Ambisporaceae</taxon>
        <taxon>Ambispora</taxon>
    </lineage>
</organism>
<dbReference type="GO" id="GO:0015074">
    <property type="term" value="P:DNA integration"/>
    <property type="evidence" value="ECO:0007669"/>
    <property type="project" value="InterPro"/>
</dbReference>
<proteinExistence type="predicted"/>
<dbReference type="InterPro" id="IPR002104">
    <property type="entry name" value="Integrase_catalytic"/>
</dbReference>
<dbReference type="AlphaFoldDB" id="A0A9N9ND61"/>
<name>A0A9N9ND61_9GLOM</name>
<sequence>KPIKAEYIRAVINLRTRKAGIKKLITPHTFRRSFATLLHNQGTQLTTIQKLLGHSHLTTTANYIHNDYQTLYADYSKL</sequence>
<dbReference type="Pfam" id="PF00589">
    <property type="entry name" value="Phage_integrase"/>
    <property type="match status" value="1"/>
</dbReference>
<keyword evidence="1" id="KW-0233">DNA recombination</keyword>
<dbReference type="Gene3D" id="1.10.443.10">
    <property type="entry name" value="Intergrase catalytic core"/>
    <property type="match status" value="1"/>
</dbReference>
<dbReference type="GO" id="GO:0003677">
    <property type="term" value="F:DNA binding"/>
    <property type="evidence" value="ECO:0007669"/>
    <property type="project" value="InterPro"/>
</dbReference>
<keyword evidence="4" id="KW-1185">Reference proteome</keyword>
<reference evidence="3" key="1">
    <citation type="submission" date="2021-06" db="EMBL/GenBank/DDBJ databases">
        <authorList>
            <person name="Kallberg Y."/>
            <person name="Tangrot J."/>
            <person name="Rosling A."/>
        </authorList>
    </citation>
    <scope>NUCLEOTIDE SEQUENCE</scope>
    <source>
        <strain evidence="3">FL130A</strain>
    </source>
</reference>
<dbReference type="Proteomes" id="UP000789508">
    <property type="component" value="Unassembled WGS sequence"/>
</dbReference>
<dbReference type="PROSITE" id="PS51898">
    <property type="entry name" value="TYR_RECOMBINASE"/>
    <property type="match status" value="1"/>
</dbReference>
<dbReference type="GO" id="GO:0006310">
    <property type="term" value="P:DNA recombination"/>
    <property type="evidence" value="ECO:0007669"/>
    <property type="project" value="UniProtKB-KW"/>
</dbReference>
<dbReference type="InterPro" id="IPR013762">
    <property type="entry name" value="Integrase-like_cat_sf"/>
</dbReference>
<protein>
    <submittedName>
        <fullName evidence="3">4147_t:CDS:1</fullName>
    </submittedName>
</protein>